<dbReference type="Proteomes" id="UP000515493">
    <property type="component" value="Chromosome"/>
</dbReference>
<organism evidence="1">
    <name type="scientific">Xanthomonas euroxanthea</name>
    <dbReference type="NCBI Taxonomy" id="2259622"/>
    <lineage>
        <taxon>Bacteria</taxon>
        <taxon>Pseudomonadati</taxon>
        <taxon>Pseudomonadota</taxon>
        <taxon>Gammaproteobacteria</taxon>
        <taxon>Lysobacterales</taxon>
        <taxon>Lysobacteraceae</taxon>
        <taxon>Xanthomonas</taxon>
    </lineage>
</organism>
<dbReference type="EMBL" id="LR861803">
    <property type="protein sequence ID" value="CAD1796963.1"/>
    <property type="molecule type" value="Genomic_DNA"/>
</dbReference>
<evidence type="ECO:0000313" key="2">
    <source>
        <dbReference type="EMBL" id="CAD1796963.1"/>
    </source>
</evidence>
<evidence type="ECO:0000313" key="3">
    <source>
        <dbReference type="Proteomes" id="UP000515493"/>
    </source>
</evidence>
<evidence type="ECO:0000313" key="1">
    <source>
        <dbReference type="EMBL" id="CAD0341840.1"/>
    </source>
</evidence>
<sequence length="519" mass="58225">MSRNAVPVWTQLSKKRGIDPLGMQNSSVIIYQRLLPGISNVTLRIRYYGLYLWLADRYSRDLGDTNLTTWQRRIRRAEALYALISHVKGGERGVGGADWAQRRLAVAEQGRLNFQDDTEPGSDTHYLQNAWGVFGQAYQSQLIEMGLMERHTHHYIATTAVGLGRALAQAFARSAGELGELFLRTITRGWTTLKELEQMAPLAPSCITRGDEQDCYEAILFGGNSAPANRDEMRGNTLKLILRWADGVGSSPRSDELRWSMYSGYLPAGAPWLLPSGLEDHRLRWAVYQANDIAHIAMETLLMGLLTHLEEYPSGCSQGELIERAVSTTSAQLPEAKDWSTFVALQELSPDASDPHHPGSEWNLTRHSWMSASKHDMSTGQQCAAAVRVLAVLQRRMTPYKAEIATELSGLNQSGFRSLMTELNFLEENSSLTLSEMIRQMFLDRVLRRHLWVAMRKLRFHGDYTFLFETDDGLIRKRGDDGPVWTGPRLVNAITFLEDLGLLGENASATRVGRLLGGQ</sequence>
<gene>
    <name evidence="1" type="ORF">XSP_003833</name>
</gene>
<dbReference type="KEGG" id="xeu:XSP_003833"/>
<accession>A0A8E4E882</accession>
<protein>
    <submittedName>
        <fullName evidence="1">Uncharacterized protein</fullName>
    </submittedName>
</protein>
<reference evidence="1 3" key="1">
    <citation type="submission" date="2020-07" db="EMBL/GenBank/DDBJ databases">
        <authorList>
            <person name="Teixeira M."/>
        </authorList>
    </citation>
    <scope>NUCLEOTIDE SEQUENCE</scope>
    <source>
        <strain evidence="2">1</strain>
        <strain evidence="1">Xanthomonas sp. CPBF 367</strain>
    </source>
</reference>
<name>A0A8E4E882_9XANT</name>
<dbReference type="EMBL" id="LR824641">
    <property type="protein sequence ID" value="CAD0341840.1"/>
    <property type="molecule type" value="Genomic_DNA"/>
</dbReference>
<proteinExistence type="predicted"/>
<dbReference type="AlphaFoldDB" id="A0A8E4E882"/>